<sequence length="115" mass="12435">MPLLSTASPVREGCCGSSFTRSRAVFPHAEAVRADELGQQASAELGGVLAGLVPHEPAHTTEIRREGRATLVHRYEHRGTPELAEQHGEPVAFPLRGVRGPRWAGYGHVRVVVQP</sequence>
<comment type="caution">
    <text evidence="1">The sequence shown here is derived from an EMBL/GenBank/DDBJ whole genome shotgun (WGS) entry which is preliminary data.</text>
</comment>
<name>A0ABQ3D7P6_9ACTN</name>
<evidence type="ECO:0000313" key="1">
    <source>
        <dbReference type="EMBL" id="GHA57138.1"/>
    </source>
</evidence>
<reference evidence="2" key="1">
    <citation type="journal article" date="2019" name="Int. J. Syst. Evol. Microbiol.">
        <title>The Global Catalogue of Microorganisms (GCM) 10K type strain sequencing project: providing services to taxonomists for standard genome sequencing and annotation.</title>
        <authorList>
            <consortium name="The Broad Institute Genomics Platform"/>
            <consortium name="The Broad Institute Genome Sequencing Center for Infectious Disease"/>
            <person name="Wu L."/>
            <person name="Ma J."/>
        </authorList>
    </citation>
    <scope>NUCLEOTIDE SEQUENCE [LARGE SCALE GENOMIC DNA]</scope>
    <source>
        <strain evidence="2">JCM 4733</strain>
    </source>
</reference>
<keyword evidence="2" id="KW-1185">Reference proteome</keyword>
<evidence type="ECO:0000313" key="2">
    <source>
        <dbReference type="Proteomes" id="UP000653644"/>
    </source>
</evidence>
<dbReference type="Proteomes" id="UP000653644">
    <property type="component" value="Unassembled WGS sequence"/>
</dbReference>
<organism evidence="1 2">
    <name type="scientific">Streptomyces canarius</name>
    <dbReference type="NCBI Taxonomy" id="285453"/>
    <lineage>
        <taxon>Bacteria</taxon>
        <taxon>Bacillati</taxon>
        <taxon>Actinomycetota</taxon>
        <taxon>Actinomycetes</taxon>
        <taxon>Kitasatosporales</taxon>
        <taxon>Streptomycetaceae</taxon>
        <taxon>Streptomyces</taxon>
    </lineage>
</organism>
<gene>
    <name evidence="1" type="ORF">GCM10010345_71970</name>
</gene>
<proteinExistence type="predicted"/>
<accession>A0ABQ3D7P6</accession>
<dbReference type="EMBL" id="BMVN01000038">
    <property type="protein sequence ID" value="GHA57138.1"/>
    <property type="molecule type" value="Genomic_DNA"/>
</dbReference>
<protein>
    <submittedName>
        <fullName evidence="1">Uncharacterized protein</fullName>
    </submittedName>
</protein>